<dbReference type="PANTHER" id="PTHR31286:SF79">
    <property type="entry name" value="N-6 ADENINE-SPECIFIC DNA METHYLASE"/>
    <property type="match status" value="1"/>
</dbReference>
<name>A0A0V0HXY5_SOLCH</name>
<evidence type="ECO:0000256" key="1">
    <source>
        <dbReference type="SAM" id="MobiDB-lite"/>
    </source>
</evidence>
<dbReference type="InterPro" id="IPR040256">
    <property type="entry name" value="At4g02000-like"/>
</dbReference>
<reference evidence="2" key="1">
    <citation type="submission" date="2015-12" db="EMBL/GenBank/DDBJ databases">
        <title>Gene expression during late stages of embryo sac development: a critical building block for successful pollen-pistil interactions.</title>
        <authorList>
            <person name="Liu Y."/>
            <person name="Joly V."/>
            <person name="Sabar M."/>
            <person name="Matton D.P."/>
        </authorList>
    </citation>
    <scope>NUCLEOTIDE SEQUENCE</scope>
</reference>
<feature type="compositionally biased region" description="Basic and acidic residues" evidence="1">
    <location>
        <begin position="246"/>
        <end position="256"/>
    </location>
</feature>
<dbReference type="AlphaFoldDB" id="A0A0V0HXY5"/>
<organism evidence="2">
    <name type="scientific">Solanum chacoense</name>
    <name type="common">Chaco potato</name>
    <dbReference type="NCBI Taxonomy" id="4108"/>
    <lineage>
        <taxon>Eukaryota</taxon>
        <taxon>Viridiplantae</taxon>
        <taxon>Streptophyta</taxon>
        <taxon>Embryophyta</taxon>
        <taxon>Tracheophyta</taxon>
        <taxon>Spermatophyta</taxon>
        <taxon>Magnoliopsida</taxon>
        <taxon>eudicotyledons</taxon>
        <taxon>Gunneridae</taxon>
        <taxon>Pentapetalae</taxon>
        <taxon>asterids</taxon>
        <taxon>lamiids</taxon>
        <taxon>Solanales</taxon>
        <taxon>Solanaceae</taxon>
        <taxon>Solanoideae</taxon>
        <taxon>Solaneae</taxon>
        <taxon>Solanum</taxon>
    </lineage>
</organism>
<evidence type="ECO:0000313" key="2">
    <source>
        <dbReference type="EMBL" id="JAP25092.1"/>
    </source>
</evidence>
<feature type="region of interest" description="Disordered" evidence="1">
    <location>
        <begin position="202"/>
        <end position="256"/>
    </location>
</feature>
<dbReference type="PANTHER" id="PTHR31286">
    <property type="entry name" value="GLYCINE-RICH CELL WALL STRUCTURAL PROTEIN 1.8-LIKE"/>
    <property type="match status" value="1"/>
</dbReference>
<feature type="compositionally biased region" description="Polar residues" evidence="1">
    <location>
        <begin position="202"/>
        <end position="217"/>
    </location>
</feature>
<sequence>MMSILRLMRKLQRLWRESHFLISFKPFFGKYRLFSLATAVGKPLQLDQSTINQSRTSCAKVRVLVDLAANLPKAVVVNVLDEATGELKTDKITIKYDYIPKYCSECKLQGHDKNNCRILHPDLWNYNDSNELAKGHEVEEPFYPKIERLQKGKAKILSSGKIVGDPGEWKVIWNNKYNHTSVQKEEQQLEITNKYGSLATNESCESSNNNDIATNGQGVIPNSDRQTVEKTEEINKEEQQVDIDDEKVKTDNIKTP</sequence>
<accession>A0A0V0HXY5</accession>
<proteinExistence type="predicted"/>
<feature type="compositionally biased region" description="Basic and acidic residues" evidence="1">
    <location>
        <begin position="226"/>
        <end position="239"/>
    </location>
</feature>
<dbReference type="EMBL" id="GEDG01013665">
    <property type="protein sequence ID" value="JAP25092.1"/>
    <property type="molecule type" value="Transcribed_RNA"/>
</dbReference>
<protein>
    <submittedName>
        <fullName evidence="2">Putative ovule protein</fullName>
    </submittedName>
</protein>